<dbReference type="SUPFAM" id="SSF51735">
    <property type="entry name" value="NAD(P)-binding Rossmann-fold domains"/>
    <property type="match status" value="1"/>
</dbReference>
<dbReference type="EMBL" id="JAPWDV010000003">
    <property type="protein sequence ID" value="KAJ6217724.1"/>
    <property type="molecule type" value="Genomic_DNA"/>
</dbReference>
<dbReference type="GO" id="GO:0016491">
    <property type="term" value="F:oxidoreductase activity"/>
    <property type="evidence" value="ECO:0007669"/>
    <property type="project" value="UniProtKB-KW"/>
</dbReference>
<name>A0A9Q0M268_BLOTA</name>
<sequence>MSYLILGGAASLSAFIFGIRYYNSRFVWGNYEMMIDKSETKKNRLEGKTFIVTGANSGIGKEVAQELYRNGAHVILACRNERETIALIEQLRSNYCDCNGQLTYKHLDLANFESIQKFVDEIKNEQLNIHTLINNAAIFGGPIELTKDEYELNIQVNHLGPALLTILLLPIMTKHEPFLNTDNLMHKKVIMVTSTLAKNGTINEQLLNRIDDSKIIELRRLNQSNKDIYMSSKLANLLFTRHLSKLITNNLNLDICLASPGFTLTRLHRYVTIPKRFLLALYAPLFAMILRSPKQGAQTVIGCAMSQQVQSDVLYQNCRANDKLLSSGIVNDQQASERVYRLTMSTLNKCLELPIDKH</sequence>
<accession>A0A9Q0M268</accession>
<dbReference type="Gene3D" id="3.40.50.720">
    <property type="entry name" value="NAD(P)-binding Rossmann-like Domain"/>
    <property type="match status" value="1"/>
</dbReference>
<dbReference type="PRINTS" id="PR00081">
    <property type="entry name" value="GDHRDH"/>
</dbReference>
<dbReference type="Proteomes" id="UP001142055">
    <property type="component" value="Chromosome 3"/>
</dbReference>
<evidence type="ECO:0000313" key="2">
    <source>
        <dbReference type="EMBL" id="KAJ6217724.1"/>
    </source>
</evidence>
<dbReference type="PANTHER" id="PTHR43157:SF31">
    <property type="entry name" value="PHOSPHATIDYLINOSITOL-GLYCAN BIOSYNTHESIS CLASS F PROTEIN"/>
    <property type="match status" value="1"/>
</dbReference>
<dbReference type="InterPro" id="IPR036291">
    <property type="entry name" value="NAD(P)-bd_dom_sf"/>
</dbReference>
<dbReference type="InterPro" id="IPR002347">
    <property type="entry name" value="SDR_fam"/>
</dbReference>
<evidence type="ECO:0000256" key="1">
    <source>
        <dbReference type="ARBA" id="ARBA00023002"/>
    </source>
</evidence>
<comment type="caution">
    <text evidence="2">The sequence shown here is derived from an EMBL/GenBank/DDBJ whole genome shotgun (WGS) entry which is preliminary data.</text>
</comment>
<reference evidence="2" key="1">
    <citation type="submission" date="2022-12" db="EMBL/GenBank/DDBJ databases">
        <title>Genome assemblies of Blomia tropicalis.</title>
        <authorList>
            <person name="Cui Y."/>
        </authorList>
    </citation>
    <scope>NUCLEOTIDE SEQUENCE</scope>
    <source>
        <tissue evidence="2">Adult mites</tissue>
    </source>
</reference>
<organism evidence="2 3">
    <name type="scientific">Blomia tropicalis</name>
    <name type="common">Mite</name>
    <dbReference type="NCBI Taxonomy" id="40697"/>
    <lineage>
        <taxon>Eukaryota</taxon>
        <taxon>Metazoa</taxon>
        <taxon>Ecdysozoa</taxon>
        <taxon>Arthropoda</taxon>
        <taxon>Chelicerata</taxon>
        <taxon>Arachnida</taxon>
        <taxon>Acari</taxon>
        <taxon>Acariformes</taxon>
        <taxon>Sarcoptiformes</taxon>
        <taxon>Astigmata</taxon>
        <taxon>Glycyphagoidea</taxon>
        <taxon>Echimyopodidae</taxon>
        <taxon>Blomia</taxon>
    </lineage>
</organism>
<dbReference type="AlphaFoldDB" id="A0A9Q0M268"/>
<proteinExistence type="predicted"/>
<keyword evidence="3" id="KW-1185">Reference proteome</keyword>
<protein>
    <submittedName>
        <fullName evidence="2">Uncharacterized protein</fullName>
    </submittedName>
</protein>
<keyword evidence="1" id="KW-0560">Oxidoreductase</keyword>
<gene>
    <name evidence="2" type="ORF">RDWZM_008881</name>
</gene>
<dbReference type="Pfam" id="PF00106">
    <property type="entry name" value="adh_short"/>
    <property type="match status" value="1"/>
</dbReference>
<dbReference type="PANTHER" id="PTHR43157">
    <property type="entry name" value="PHOSPHATIDYLINOSITOL-GLYCAN BIOSYNTHESIS CLASS F PROTEIN-RELATED"/>
    <property type="match status" value="1"/>
</dbReference>
<evidence type="ECO:0000313" key="3">
    <source>
        <dbReference type="Proteomes" id="UP001142055"/>
    </source>
</evidence>